<dbReference type="InterPro" id="IPR036396">
    <property type="entry name" value="Cyt_P450_sf"/>
</dbReference>
<evidence type="ECO:0000256" key="10">
    <source>
        <dbReference type="ARBA" id="ARBA00023002"/>
    </source>
</evidence>
<comment type="cofactor">
    <cofactor evidence="1">
        <name>heme</name>
        <dbReference type="ChEBI" id="CHEBI:30413"/>
    </cofactor>
</comment>
<dbReference type="EC" id="1.14.14.1" evidence="5"/>
<dbReference type="PANTHER" id="PTHR24292:SF45">
    <property type="entry name" value="CYTOCHROME P450 6G1-RELATED"/>
    <property type="match status" value="1"/>
</dbReference>
<dbReference type="EMBL" id="OW152831">
    <property type="protein sequence ID" value="CAH2049033.1"/>
    <property type="molecule type" value="Genomic_DNA"/>
</dbReference>
<dbReference type="PANTHER" id="PTHR24292">
    <property type="entry name" value="CYTOCHROME P450"/>
    <property type="match status" value="1"/>
</dbReference>
<dbReference type="PROSITE" id="PS00086">
    <property type="entry name" value="CYTOCHROME_P450"/>
    <property type="match status" value="1"/>
</dbReference>
<dbReference type="InterPro" id="IPR001128">
    <property type="entry name" value="Cyt_P450"/>
</dbReference>
<comment type="catalytic activity">
    <reaction evidence="14">
        <text>an organic molecule + reduced [NADPH--hemoprotein reductase] + O2 = an alcohol + oxidized [NADPH--hemoprotein reductase] + H2O + H(+)</text>
        <dbReference type="Rhea" id="RHEA:17149"/>
        <dbReference type="Rhea" id="RHEA-COMP:11964"/>
        <dbReference type="Rhea" id="RHEA-COMP:11965"/>
        <dbReference type="ChEBI" id="CHEBI:15377"/>
        <dbReference type="ChEBI" id="CHEBI:15378"/>
        <dbReference type="ChEBI" id="CHEBI:15379"/>
        <dbReference type="ChEBI" id="CHEBI:30879"/>
        <dbReference type="ChEBI" id="CHEBI:57618"/>
        <dbReference type="ChEBI" id="CHEBI:58210"/>
        <dbReference type="ChEBI" id="CHEBI:142491"/>
        <dbReference type="EC" id="1.14.14.1"/>
    </reaction>
</comment>
<keyword evidence="16" id="KW-0812">Transmembrane</keyword>
<dbReference type="Gene3D" id="1.10.630.10">
    <property type="entry name" value="Cytochrome P450"/>
    <property type="match status" value="1"/>
</dbReference>
<evidence type="ECO:0000256" key="13">
    <source>
        <dbReference type="ARBA" id="ARBA00023136"/>
    </source>
</evidence>
<evidence type="ECO:0000256" key="16">
    <source>
        <dbReference type="SAM" id="Phobius"/>
    </source>
</evidence>
<keyword evidence="6 15" id="KW-0349">Heme</keyword>
<keyword evidence="13 16" id="KW-0472">Membrane</keyword>
<dbReference type="SUPFAM" id="SSF48264">
    <property type="entry name" value="Cytochrome P450"/>
    <property type="match status" value="1"/>
</dbReference>
<evidence type="ECO:0000256" key="5">
    <source>
        <dbReference type="ARBA" id="ARBA00012109"/>
    </source>
</evidence>
<dbReference type="Pfam" id="PF00067">
    <property type="entry name" value="p450"/>
    <property type="match status" value="1"/>
</dbReference>
<keyword evidence="8" id="KW-0256">Endoplasmic reticulum</keyword>
<dbReference type="InterPro" id="IPR002401">
    <property type="entry name" value="Cyt_P450_E_grp-I"/>
</dbReference>
<feature type="non-terminal residue" evidence="17">
    <location>
        <position position="1"/>
    </location>
</feature>
<evidence type="ECO:0000313" key="17">
    <source>
        <dbReference type="EMBL" id="CAH2049033.1"/>
    </source>
</evidence>
<gene>
    <name evidence="17" type="ORF">IPOD504_LOCUS6552</name>
</gene>
<dbReference type="Proteomes" id="UP000837857">
    <property type="component" value="Chromosome 19"/>
</dbReference>
<evidence type="ECO:0000256" key="4">
    <source>
        <dbReference type="ARBA" id="ARBA00010617"/>
    </source>
</evidence>
<evidence type="ECO:0000256" key="7">
    <source>
        <dbReference type="ARBA" id="ARBA00022723"/>
    </source>
</evidence>
<keyword evidence="9" id="KW-0492">Microsome</keyword>
<keyword evidence="18" id="KW-1185">Reference proteome</keyword>
<evidence type="ECO:0000256" key="12">
    <source>
        <dbReference type="ARBA" id="ARBA00023033"/>
    </source>
</evidence>
<evidence type="ECO:0000256" key="8">
    <source>
        <dbReference type="ARBA" id="ARBA00022824"/>
    </source>
</evidence>
<evidence type="ECO:0000256" key="11">
    <source>
        <dbReference type="ARBA" id="ARBA00023004"/>
    </source>
</evidence>
<dbReference type="InterPro" id="IPR017972">
    <property type="entry name" value="Cyt_P450_CS"/>
</dbReference>
<reference evidence="17" key="1">
    <citation type="submission" date="2022-03" db="EMBL/GenBank/DDBJ databases">
        <authorList>
            <person name="Martin H S."/>
        </authorList>
    </citation>
    <scope>NUCLEOTIDE SEQUENCE</scope>
</reference>
<evidence type="ECO:0000256" key="9">
    <source>
        <dbReference type="ARBA" id="ARBA00022848"/>
    </source>
</evidence>
<evidence type="ECO:0000256" key="1">
    <source>
        <dbReference type="ARBA" id="ARBA00001971"/>
    </source>
</evidence>
<proteinExistence type="inferred from homology"/>
<dbReference type="InterPro" id="IPR050476">
    <property type="entry name" value="Insect_CytP450_Detox"/>
</dbReference>
<keyword evidence="10 15" id="KW-0560">Oxidoreductase</keyword>
<organism evidence="17 18">
    <name type="scientific">Iphiclides podalirius</name>
    <name type="common">scarce swallowtail</name>
    <dbReference type="NCBI Taxonomy" id="110791"/>
    <lineage>
        <taxon>Eukaryota</taxon>
        <taxon>Metazoa</taxon>
        <taxon>Ecdysozoa</taxon>
        <taxon>Arthropoda</taxon>
        <taxon>Hexapoda</taxon>
        <taxon>Insecta</taxon>
        <taxon>Pterygota</taxon>
        <taxon>Neoptera</taxon>
        <taxon>Endopterygota</taxon>
        <taxon>Lepidoptera</taxon>
        <taxon>Glossata</taxon>
        <taxon>Ditrysia</taxon>
        <taxon>Papilionoidea</taxon>
        <taxon>Papilionidae</taxon>
        <taxon>Papilioninae</taxon>
        <taxon>Iphiclides</taxon>
    </lineage>
</organism>
<protein>
    <recommendedName>
        <fullName evidence="5">unspecific monooxygenase</fullName>
        <ecNumber evidence="5">1.14.14.1</ecNumber>
    </recommendedName>
</protein>
<sequence>MSETTGSRRGHSTPINETVVLRAILWDRVVSRNAMITIAFALFTFIVLYLYGTRTFKYWEKRGVKYVKPVPFFGTYGSVYLMQKSTTQVNIDAYWRYPNEKVVGQFWASRPQLLIRDPEIIKRVLVTDFLHFFPRGLNPHKEVIEPLLRNLFFADGDLWRLLRQRMTPAFTSGKLKAMFPLIVERAEKLQLRALSGTGGGQVLDARDLMARYTTDFIGACGFGLDADSLSDENSAFRQLGAKIFTFGAKDVFIAMLKEVFPNQCKHLKYLGRVERDMIDLVTSVFKDRNYTPSGRNDFIDLLLECRQKGTVIGDSIERIKADGTAEVTTLELDDELLAAQVFVFFAAGFETSSSATSFTLHQLAYNPKVQVKVQEDVDRVLAKYDNKLCYDAIKEMTYLEWAFKEAMRIFPSLGFLIRESVRKYTFTEIDLTIDEGVAIAIPVQALHNDPKFFTNPEDFRPERFSPEEFKSIEKYVYLPFGAGPRACIGERLGLMQSLAGLAAVLSRFSVEPAPQTLRYPKVNPASDIVQVIQGGLPLRFIERPAKENNCS</sequence>
<feature type="transmembrane region" description="Helical" evidence="16">
    <location>
        <begin position="34"/>
        <end position="52"/>
    </location>
</feature>
<evidence type="ECO:0000313" key="18">
    <source>
        <dbReference type="Proteomes" id="UP000837857"/>
    </source>
</evidence>
<comment type="similarity">
    <text evidence="4 15">Belongs to the cytochrome P450 family.</text>
</comment>
<keyword evidence="11 15" id="KW-0408">Iron</keyword>
<evidence type="ECO:0000256" key="15">
    <source>
        <dbReference type="RuleBase" id="RU000461"/>
    </source>
</evidence>
<name>A0ABN8I7X2_9NEOP</name>
<accession>A0ABN8I7X2</accession>
<evidence type="ECO:0000256" key="6">
    <source>
        <dbReference type="ARBA" id="ARBA00022617"/>
    </source>
</evidence>
<keyword evidence="12 15" id="KW-0503">Monooxygenase</keyword>
<dbReference type="PRINTS" id="PR00385">
    <property type="entry name" value="P450"/>
</dbReference>
<evidence type="ECO:0000256" key="2">
    <source>
        <dbReference type="ARBA" id="ARBA00004174"/>
    </source>
</evidence>
<evidence type="ECO:0000256" key="3">
    <source>
        <dbReference type="ARBA" id="ARBA00004406"/>
    </source>
</evidence>
<dbReference type="PRINTS" id="PR00463">
    <property type="entry name" value="EP450I"/>
</dbReference>
<evidence type="ECO:0000256" key="14">
    <source>
        <dbReference type="ARBA" id="ARBA00047827"/>
    </source>
</evidence>
<dbReference type="CDD" id="cd11056">
    <property type="entry name" value="CYP6-like"/>
    <property type="match status" value="1"/>
</dbReference>
<keyword evidence="16" id="KW-1133">Transmembrane helix</keyword>
<comment type="subcellular location">
    <subcellularLocation>
        <location evidence="3">Endoplasmic reticulum membrane</location>
        <topology evidence="3">Peripheral membrane protein</topology>
    </subcellularLocation>
    <subcellularLocation>
        <location evidence="2">Microsome membrane</location>
        <topology evidence="2">Peripheral membrane protein</topology>
    </subcellularLocation>
</comment>
<keyword evidence="7 15" id="KW-0479">Metal-binding</keyword>